<dbReference type="InterPro" id="IPR003593">
    <property type="entry name" value="AAA+_ATPase"/>
</dbReference>
<dbReference type="Proteomes" id="UP001237194">
    <property type="component" value="Unassembled WGS sequence"/>
</dbReference>
<keyword evidence="3 5" id="KW-0067">ATP-binding</keyword>
<dbReference type="InterPro" id="IPR027417">
    <property type="entry name" value="P-loop_NTPase"/>
</dbReference>
<sequence>MAVNSMAAVPLSDEEVPLVTLSEPTVSLDDLILSPQTAAALSEILNEQRHASRLAAYGLRPRSKLLLAGPSGTGKTRTAEALAYALGIPLVRVRLSSVISSYLGQTARHLERILAFAENGRWVVSFDEIDIFAGERAESDHGEMRRVSTVLLQQLEEYASDNLVIATTNHATSLDAAMWRRFDEVLTYRNPTQAQIAMLLVVKLRKFPSKINKEQASRAFAGMSHADVEAVCLDAMRKSVLAGAKMISTDDLVASATARKKRHKEAGKSQG</sequence>
<dbReference type="GO" id="GO:0005524">
    <property type="term" value="F:ATP binding"/>
    <property type="evidence" value="ECO:0007669"/>
    <property type="project" value="UniProtKB-KW"/>
</dbReference>
<evidence type="ECO:0000259" key="4">
    <source>
        <dbReference type="SMART" id="SM00382"/>
    </source>
</evidence>
<dbReference type="InterPro" id="IPR050221">
    <property type="entry name" value="26S_Proteasome_ATPase"/>
</dbReference>
<dbReference type="CDD" id="cd19481">
    <property type="entry name" value="RecA-like_protease"/>
    <property type="match status" value="1"/>
</dbReference>
<proteinExistence type="inferred from homology"/>
<keyword evidence="2" id="KW-0547">Nucleotide-binding</keyword>
<evidence type="ECO:0000313" key="6">
    <source>
        <dbReference type="Proteomes" id="UP001237194"/>
    </source>
</evidence>
<comment type="caution">
    <text evidence="5">The sequence shown here is derived from an EMBL/GenBank/DDBJ whole genome shotgun (WGS) entry which is preliminary data.</text>
</comment>
<dbReference type="InterPro" id="IPR003959">
    <property type="entry name" value="ATPase_AAA_core"/>
</dbReference>
<evidence type="ECO:0000256" key="3">
    <source>
        <dbReference type="ARBA" id="ARBA00022840"/>
    </source>
</evidence>
<protein>
    <submittedName>
        <fullName evidence="5">ATP-binding protein</fullName>
    </submittedName>
</protein>
<keyword evidence="6" id="KW-1185">Reference proteome</keyword>
<evidence type="ECO:0000256" key="2">
    <source>
        <dbReference type="ARBA" id="ARBA00022741"/>
    </source>
</evidence>
<organism evidence="5 6">
    <name type="scientific">Streptomyces pakalii</name>
    <dbReference type="NCBI Taxonomy" id="3036494"/>
    <lineage>
        <taxon>Bacteria</taxon>
        <taxon>Bacillati</taxon>
        <taxon>Actinomycetota</taxon>
        <taxon>Actinomycetes</taxon>
        <taxon>Kitasatosporales</taxon>
        <taxon>Streptomycetaceae</taxon>
        <taxon>Streptomyces</taxon>
    </lineage>
</organism>
<dbReference type="SMART" id="SM00382">
    <property type="entry name" value="AAA"/>
    <property type="match status" value="1"/>
</dbReference>
<gene>
    <name evidence="5" type="ORF">P5W92_27380</name>
</gene>
<dbReference type="Gene3D" id="3.40.50.300">
    <property type="entry name" value="P-loop containing nucleotide triphosphate hydrolases"/>
    <property type="match status" value="1"/>
</dbReference>
<dbReference type="Pfam" id="PF00004">
    <property type="entry name" value="AAA"/>
    <property type="match status" value="1"/>
</dbReference>
<name>A0ABT7DE50_9ACTN</name>
<accession>A0ABT7DE50</accession>
<dbReference type="PANTHER" id="PTHR23073">
    <property type="entry name" value="26S PROTEASOME REGULATORY SUBUNIT"/>
    <property type="match status" value="1"/>
</dbReference>
<dbReference type="SUPFAM" id="SSF52540">
    <property type="entry name" value="P-loop containing nucleoside triphosphate hydrolases"/>
    <property type="match status" value="1"/>
</dbReference>
<evidence type="ECO:0000256" key="1">
    <source>
        <dbReference type="ARBA" id="ARBA00006914"/>
    </source>
</evidence>
<evidence type="ECO:0000313" key="5">
    <source>
        <dbReference type="EMBL" id="MDJ1644100.1"/>
    </source>
</evidence>
<feature type="domain" description="AAA+ ATPase" evidence="4">
    <location>
        <begin position="61"/>
        <end position="192"/>
    </location>
</feature>
<reference evidence="5 6" key="1">
    <citation type="submission" date="2023-04" db="EMBL/GenBank/DDBJ databases">
        <title>A novel species of the genus Streptomyces: Streptomyces pakalii sp. nov. isolated from a Mexican soil jungle.</title>
        <authorList>
            <person name="Chavez-Hernandez M.A."/>
            <person name="Ortiz-Alvarez J."/>
            <person name="Villa-Tanaca L."/>
            <person name="Hernandez-Rodriguez C."/>
        </authorList>
    </citation>
    <scope>NUCLEOTIDE SEQUENCE [LARGE SCALE GENOMIC DNA]</scope>
    <source>
        <strain evidence="5 6">ENCB-J15</strain>
    </source>
</reference>
<comment type="similarity">
    <text evidence="1">Belongs to the AAA ATPase family.</text>
</comment>
<dbReference type="EMBL" id="JARWAF010000013">
    <property type="protein sequence ID" value="MDJ1644100.1"/>
    <property type="molecule type" value="Genomic_DNA"/>
</dbReference>
<dbReference type="RefSeq" id="WP_283899072.1">
    <property type="nucleotide sequence ID" value="NZ_JARWAF010000013.1"/>
</dbReference>